<keyword evidence="2" id="KW-1185">Reference proteome</keyword>
<name>A0A3E0I5R1_9PSEU</name>
<evidence type="ECO:0000313" key="2">
    <source>
        <dbReference type="Proteomes" id="UP000256269"/>
    </source>
</evidence>
<sequence length="213" mass="23070">MTDTTPQVSQSDFEQAMQADAANFASYTASDELAGTGPGEETIGGDSAVDTIVNVGKTVIDLLHNTATINATEYANAVPSGVDPMSLTGWGSEPHSISLHFKASSEWWRVWQADYDFLVGISFYYGASHNGVGRYLDYVAPWIQVNYLPPDFSVDVRAIVPNHAMNRGDANSGPIAALPIQLNVQLNGFFSHLVSWNQHYNAEVVGTGAGYWH</sequence>
<organism evidence="1 2">
    <name type="scientific">Kutzneria buriramensis</name>
    <dbReference type="NCBI Taxonomy" id="1045776"/>
    <lineage>
        <taxon>Bacteria</taxon>
        <taxon>Bacillati</taxon>
        <taxon>Actinomycetota</taxon>
        <taxon>Actinomycetes</taxon>
        <taxon>Pseudonocardiales</taxon>
        <taxon>Pseudonocardiaceae</taxon>
        <taxon>Kutzneria</taxon>
    </lineage>
</organism>
<reference evidence="1 2" key="1">
    <citation type="submission" date="2018-08" db="EMBL/GenBank/DDBJ databases">
        <title>Genomic Encyclopedia of Archaeal and Bacterial Type Strains, Phase II (KMG-II): from individual species to whole genera.</title>
        <authorList>
            <person name="Goeker M."/>
        </authorList>
    </citation>
    <scope>NUCLEOTIDE SEQUENCE [LARGE SCALE GENOMIC DNA]</scope>
    <source>
        <strain evidence="1 2">DSM 45791</strain>
    </source>
</reference>
<dbReference type="OrthoDB" id="9820103at2"/>
<protein>
    <submittedName>
        <fullName evidence="1">Uncharacterized protein</fullName>
    </submittedName>
</protein>
<dbReference type="EMBL" id="QUNO01000002">
    <property type="protein sequence ID" value="REH54094.1"/>
    <property type="molecule type" value="Genomic_DNA"/>
</dbReference>
<dbReference type="RefSeq" id="WP_116173184.1">
    <property type="nucleotide sequence ID" value="NZ_CP144375.1"/>
</dbReference>
<comment type="caution">
    <text evidence="1">The sequence shown here is derived from an EMBL/GenBank/DDBJ whole genome shotgun (WGS) entry which is preliminary data.</text>
</comment>
<gene>
    <name evidence="1" type="ORF">BCF44_102326</name>
</gene>
<evidence type="ECO:0000313" key="1">
    <source>
        <dbReference type="EMBL" id="REH54094.1"/>
    </source>
</evidence>
<dbReference type="Proteomes" id="UP000256269">
    <property type="component" value="Unassembled WGS sequence"/>
</dbReference>
<dbReference type="AlphaFoldDB" id="A0A3E0I5R1"/>
<accession>A0A3E0I5R1</accession>
<proteinExistence type="predicted"/>